<reference evidence="11" key="2">
    <citation type="submission" date="2022-06" db="UniProtKB">
        <authorList>
            <consortium name="EnsemblMetazoa"/>
        </authorList>
    </citation>
    <scope>IDENTIFICATION</scope>
</reference>
<evidence type="ECO:0000256" key="4">
    <source>
        <dbReference type="ARBA" id="ARBA00022679"/>
    </source>
</evidence>
<protein>
    <recommendedName>
        <fullName evidence="10">Hexosyltransferase</fullName>
        <ecNumber evidence="10">2.4.1.-</ecNumber>
    </recommendedName>
</protein>
<dbReference type="PANTHER" id="PTHR11214">
    <property type="entry name" value="BETA-1,3-N-ACETYLGLUCOSAMINYLTRANSFERASE"/>
    <property type="match status" value="1"/>
</dbReference>
<evidence type="ECO:0000256" key="2">
    <source>
        <dbReference type="ARBA" id="ARBA00008661"/>
    </source>
</evidence>
<keyword evidence="6" id="KW-0735">Signal-anchor</keyword>
<dbReference type="Proteomes" id="UP000024404">
    <property type="component" value="Unassembled WGS sequence"/>
</dbReference>
<evidence type="ECO:0000256" key="3">
    <source>
        <dbReference type="ARBA" id="ARBA00022676"/>
    </source>
</evidence>
<dbReference type="EMBL" id="CMVM020000142">
    <property type="status" value="NOT_ANNOTATED_CDS"/>
    <property type="molecule type" value="Genomic_DNA"/>
</dbReference>
<evidence type="ECO:0000256" key="9">
    <source>
        <dbReference type="ARBA" id="ARBA00023136"/>
    </source>
</evidence>
<evidence type="ECO:0000256" key="8">
    <source>
        <dbReference type="ARBA" id="ARBA00023034"/>
    </source>
</evidence>
<name>A0A8R1TTJ7_ONCVO</name>
<comment type="similarity">
    <text evidence="2 10">Belongs to the glycosyltransferase 31 family.</text>
</comment>
<reference evidence="12" key="1">
    <citation type="submission" date="2013-10" db="EMBL/GenBank/DDBJ databases">
        <title>Genome sequencing of Onchocerca volvulus.</title>
        <authorList>
            <person name="Cotton J."/>
            <person name="Tsai J."/>
            <person name="Stanley E."/>
            <person name="Tracey A."/>
            <person name="Holroyd N."/>
            <person name="Lustigman S."/>
            <person name="Berriman M."/>
        </authorList>
    </citation>
    <scope>NUCLEOTIDE SEQUENCE</scope>
</reference>
<organism evidence="11 12">
    <name type="scientific">Onchocerca volvulus</name>
    <dbReference type="NCBI Taxonomy" id="6282"/>
    <lineage>
        <taxon>Eukaryota</taxon>
        <taxon>Metazoa</taxon>
        <taxon>Ecdysozoa</taxon>
        <taxon>Nematoda</taxon>
        <taxon>Chromadorea</taxon>
        <taxon>Rhabditida</taxon>
        <taxon>Spirurina</taxon>
        <taxon>Spiruromorpha</taxon>
        <taxon>Filarioidea</taxon>
        <taxon>Onchocercidae</taxon>
        <taxon>Onchocerca</taxon>
    </lineage>
</organism>
<evidence type="ECO:0000256" key="7">
    <source>
        <dbReference type="ARBA" id="ARBA00022989"/>
    </source>
</evidence>
<sequence>MQKQLLEESRREHDLIQQNFRDSYRTLTWKALMWLRFIDEYCPNMHSIIKFDGDIVGNIL</sequence>
<keyword evidence="7" id="KW-1133">Transmembrane helix</keyword>
<keyword evidence="12" id="KW-1185">Reference proteome</keyword>
<keyword evidence="3 10" id="KW-0328">Glycosyltransferase</keyword>
<accession>A0A8R1TTJ7</accession>
<dbReference type="InterPro" id="IPR002659">
    <property type="entry name" value="Glyco_trans_31"/>
</dbReference>
<keyword evidence="4" id="KW-0808">Transferase</keyword>
<dbReference type="GO" id="GO:0000139">
    <property type="term" value="C:Golgi membrane"/>
    <property type="evidence" value="ECO:0007669"/>
    <property type="project" value="UniProtKB-SubCell"/>
</dbReference>
<dbReference type="AlphaFoldDB" id="A0A8R1TTJ7"/>
<dbReference type="GO" id="GO:0016758">
    <property type="term" value="F:hexosyltransferase activity"/>
    <property type="evidence" value="ECO:0007669"/>
    <property type="project" value="InterPro"/>
</dbReference>
<proteinExistence type="inferred from homology"/>
<dbReference type="Pfam" id="PF01762">
    <property type="entry name" value="Galactosyl_T"/>
    <property type="match status" value="1"/>
</dbReference>
<evidence type="ECO:0000256" key="6">
    <source>
        <dbReference type="ARBA" id="ARBA00022968"/>
    </source>
</evidence>
<dbReference type="EnsemblMetazoa" id="OVOC4592.1">
    <property type="protein sequence ID" value="OVOC4592.1"/>
    <property type="gene ID" value="WBGene00241401"/>
</dbReference>
<evidence type="ECO:0000313" key="12">
    <source>
        <dbReference type="Proteomes" id="UP000024404"/>
    </source>
</evidence>
<dbReference type="EC" id="2.4.1.-" evidence="10"/>
<comment type="subcellular location">
    <subcellularLocation>
        <location evidence="1 10">Golgi apparatus membrane</location>
        <topology evidence="1 10">Single-pass type II membrane protein</topology>
    </subcellularLocation>
</comment>
<evidence type="ECO:0000256" key="1">
    <source>
        <dbReference type="ARBA" id="ARBA00004323"/>
    </source>
</evidence>
<keyword evidence="8 10" id="KW-0333">Golgi apparatus</keyword>
<evidence type="ECO:0000256" key="10">
    <source>
        <dbReference type="RuleBase" id="RU363063"/>
    </source>
</evidence>
<dbReference type="GO" id="GO:0006493">
    <property type="term" value="P:protein O-linked glycosylation"/>
    <property type="evidence" value="ECO:0007669"/>
    <property type="project" value="TreeGrafter"/>
</dbReference>
<dbReference type="PANTHER" id="PTHR11214:SF3">
    <property type="entry name" value="BETA-1,3-GALACTOSYLTRANSFERASE 6"/>
    <property type="match status" value="1"/>
</dbReference>
<keyword evidence="9" id="KW-0472">Membrane</keyword>
<evidence type="ECO:0000313" key="11">
    <source>
        <dbReference type="EnsemblMetazoa" id="OVOC4592.1"/>
    </source>
</evidence>
<evidence type="ECO:0000256" key="5">
    <source>
        <dbReference type="ARBA" id="ARBA00022692"/>
    </source>
</evidence>
<keyword evidence="5" id="KW-0812">Transmembrane</keyword>